<dbReference type="PIRSF" id="PIRSF001467">
    <property type="entry name" value="Peptidylpro_ismrse"/>
    <property type="match status" value="1"/>
</dbReference>
<evidence type="ECO:0000256" key="3">
    <source>
        <dbReference type="ARBA" id="ARBA00023110"/>
    </source>
</evidence>
<comment type="function">
    <text evidence="1 5">PPIases accelerate the folding of proteins. It catalyzes the cis-trans isomerization of proline imidic peptide bonds in oligopeptides.</text>
</comment>
<dbReference type="eggNOG" id="COG0652">
    <property type="taxonomic scope" value="Bacteria"/>
</dbReference>
<dbReference type="SUPFAM" id="SSF50891">
    <property type="entry name" value="Cyclophilin-like"/>
    <property type="match status" value="1"/>
</dbReference>
<reference evidence="7 8" key="1">
    <citation type="submission" date="2011-06" db="EMBL/GenBank/DDBJ databases">
        <title>The Genome Sequence of Collinsella tanakaei YIT 12063.</title>
        <authorList>
            <consortium name="The Broad Institute Genome Sequencing Platform"/>
            <person name="Earl A."/>
            <person name="Ward D."/>
            <person name="Feldgarden M."/>
            <person name="Gevers D."/>
            <person name="Morotomi M."/>
            <person name="Young S.K."/>
            <person name="Zeng Q."/>
            <person name="Gargeya S."/>
            <person name="Fitzgerald M."/>
            <person name="Haas B."/>
            <person name="Abouelleil A."/>
            <person name="Alvarado L."/>
            <person name="Arachchi H.M."/>
            <person name="Berlin A."/>
            <person name="Brown A."/>
            <person name="Chapman S.B."/>
            <person name="Chen Z."/>
            <person name="Dunbar C."/>
            <person name="Freedman E."/>
            <person name="Gearin G."/>
            <person name="Gellesch M."/>
            <person name="Goldberg J."/>
            <person name="Griggs A."/>
            <person name="Gujja S."/>
            <person name="Heiman D."/>
            <person name="Howarth C."/>
            <person name="Larson L."/>
            <person name="Lui A."/>
            <person name="MacDonald P.J.P."/>
            <person name="Mehta T."/>
            <person name="Montmayeur A."/>
            <person name="Murphy C."/>
            <person name="Neiman D."/>
            <person name="Pearson M."/>
            <person name="Priest M."/>
            <person name="Roberts A."/>
            <person name="Saif S."/>
            <person name="Shea T."/>
            <person name="Shenoy N."/>
            <person name="Sisk P."/>
            <person name="Stolte C."/>
            <person name="Sykes S."/>
            <person name="Wortman J."/>
            <person name="Nusbaum C."/>
            <person name="Birren B."/>
        </authorList>
    </citation>
    <scope>NUCLEOTIDE SEQUENCE [LARGE SCALE GENOMIC DNA]</scope>
    <source>
        <strain evidence="7 8">YIT 12063</strain>
    </source>
</reference>
<keyword evidence="4 5" id="KW-0413">Isomerase</keyword>
<name>G1WFR6_9ACTN</name>
<evidence type="ECO:0000256" key="5">
    <source>
        <dbReference type="RuleBase" id="RU363019"/>
    </source>
</evidence>
<dbReference type="Proteomes" id="UP000004830">
    <property type="component" value="Unassembled WGS sequence"/>
</dbReference>
<dbReference type="PANTHER" id="PTHR45625:SF4">
    <property type="entry name" value="PEPTIDYLPROLYL ISOMERASE DOMAIN AND WD REPEAT-CONTAINING PROTEIN 1"/>
    <property type="match status" value="1"/>
</dbReference>
<dbReference type="PANTHER" id="PTHR45625">
    <property type="entry name" value="PEPTIDYL-PROLYL CIS-TRANS ISOMERASE-RELATED"/>
    <property type="match status" value="1"/>
</dbReference>
<dbReference type="STRING" id="742742.HMPREF9452_00179"/>
<dbReference type="InterPro" id="IPR024936">
    <property type="entry name" value="Cyclophilin-type_PPIase"/>
</dbReference>
<dbReference type="InterPro" id="IPR002130">
    <property type="entry name" value="Cyclophilin-type_PPIase_dom"/>
</dbReference>
<accession>G1WFR6</accession>
<dbReference type="InterPro" id="IPR044666">
    <property type="entry name" value="Cyclophilin_A-like"/>
</dbReference>
<dbReference type="PRINTS" id="PR00153">
    <property type="entry name" value="CSAPPISMRASE"/>
</dbReference>
<dbReference type="CDD" id="cd00317">
    <property type="entry name" value="cyclophilin"/>
    <property type="match status" value="1"/>
</dbReference>
<protein>
    <recommendedName>
        <fullName evidence="5">Peptidyl-prolyl cis-trans isomerase</fullName>
        <shortName evidence="5">PPIase</shortName>
        <ecNumber evidence="5">5.2.1.8</ecNumber>
    </recommendedName>
</protein>
<evidence type="ECO:0000256" key="2">
    <source>
        <dbReference type="ARBA" id="ARBA00007365"/>
    </source>
</evidence>
<evidence type="ECO:0000259" key="6">
    <source>
        <dbReference type="PROSITE" id="PS50072"/>
    </source>
</evidence>
<keyword evidence="3 5" id="KW-0697">Rotamase</keyword>
<dbReference type="InterPro" id="IPR029000">
    <property type="entry name" value="Cyclophilin-like_dom_sf"/>
</dbReference>
<keyword evidence="8" id="KW-1185">Reference proteome</keyword>
<evidence type="ECO:0000256" key="1">
    <source>
        <dbReference type="ARBA" id="ARBA00002388"/>
    </source>
</evidence>
<evidence type="ECO:0000313" key="8">
    <source>
        <dbReference type="Proteomes" id="UP000004830"/>
    </source>
</evidence>
<organism evidence="7 8">
    <name type="scientific">Collinsella tanakaei YIT 12063</name>
    <dbReference type="NCBI Taxonomy" id="742742"/>
    <lineage>
        <taxon>Bacteria</taxon>
        <taxon>Bacillati</taxon>
        <taxon>Actinomycetota</taxon>
        <taxon>Coriobacteriia</taxon>
        <taxon>Coriobacteriales</taxon>
        <taxon>Coriobacteriaceae</taxon>
        <taxon>Collinsella</taxon>
    </lineage>
</organism>
<comment type="similarity">
    <text evidence="2 5">Belongs to the cyclophilin-type PPIase family.</text>
</comment>
<dbReference type="PROSITE" id="PS50072">
    <property type="entry name" value="CSA_PPIASE_2"/>
    <property type="match status" value="1"/>
</dbReference>
<dbReference type="EC" id="5.2.1.8" evidence="5"/>
<dbReference type="Pfam" id="PF00160">
    <property type="entry name" value="Pro_isomerase"/>
    <property type="match status" value="1"/>
</dbReference>
<feature type="domain" description="PPIase cyclophilin-type" evidence="6">
    <location>
        <begin position="24"/>
        <end position="173"/>
    </location>
</feature>
<gene>
    <name evidence="7" type="ORF">HMPREF9452_00179</name>
</gene>
<sequence>MTAEGLLMFGKKLHTPEYTLAGDEVAVIETSQGTIRVRLDGEGAPIHVANFCELSTMGFYDGLKFHRYVPGFVIQGGCPNTRDMTRDEVARGLEGPDGMPGTGGPGYCIKAEYLTNPNNSHEDGALAMARSMNPDSAGSQFYFCLGPQHNLDSGYTVFGSTIEGKDVISKLRAGDEIVHVEIVHETR</sequence>
<evidence type="ECO:0000256" key="4">
    <source>
        <dbReference type="ARBA" id="ARBA00023235"/>
    </source>
</evidence>
<dbReference type="PATRIC" id="fig|742742.3.peg.175"/>
<comment type="catalytic activity">
    <reaction evidence="5">
        <text>[protein]-peptidylproline (omega=180) = [protein]-peptidylproline (omega=0)</text>
        <dbReference type="Rhea" id="RHEA:16237"/>
        <dbReference type="Rhea" id="RHEA-COMP:10747"/>
        <dbReference type="Rhea" id="RHEA-COMP:10748"/>
        <dbReference type="ChEBI" id="CHEBI:83833"/>
        <dbReference type="ChEBI" id="CHEBI:83834"/>
        <dbReference type="EC" id="5.2.1.8"/>
    </reaction>
</comment>
<dbReference type="EMBL" id="ADLS01000004">
    <property type="protein sequence ID" value="EGX67858.1"/>
    <property type="molecule type" value="Genomic_DNA"/>
</dbReference>
<dbReference type="GO" id="GO:0003755">
    <property type="term" value="F:peptidyl-prolyl cis-trans isomerase activity"/>
    <property type="evidence" value="ECO:0007669"/>
    <property type="project" value="UniProtKB-UniRule"/>
</dbReference>
<dbReference type="AlphaFoldDB" id="G1WFR6"/>
<dbReference type="HOGENOM" id="CLU_012062_16_4_11"/>
<dbReference type="Gene3D" id="2.40.100.10">
    <property type="entry name" value="Cyclophilin-like"/>
    <property type="match status" value="1"/>
</dbReference>
<comment type="caution">
    <text evidence="7">The sequence shown here is derived from an EMBL/GenBank/DDBJ whole genome shotgun (WGS) entry which is preliminary data.</text>
</comment>
<proteinExistence type="inferred from homology"/>
<evidence type="ECO:0000313" key="7">
    <source>
        <dbReference type="EMBL" id="EGX67858.1"/>
    </source>
</evidence>